<dbReference type="AlphaFoldDB" id="A0AAW0B8Z3"/>
<feature type="region of interest" description="Disordered" evidence="1">
    <location>
        <begin position="102"/>
        <end position="129"/>
    </location>
</feature>
<organism evidence="2 3">
    <name type="scientific">Paramarasmius palmivorus</name>
    <dbReference type="NCBI Taxonomy" id="297713"/>
    <lineage>
        <taxon>Eukaryota</taxon>
        <taxon>Fungi</taxon>
        <taxon>Dikarya</taxon>
        <taxon>Basidiomycota</taxon>
        <taxon>Agaricomycotina</taxon>
        <taxon>Agaricomycetes</taxon>
        <taxon>Agaricomycetidae</taxon>
        <taxon>Agaricales</taxon>
        <taxon>Marasmiineae</taxon>
        <taxon>Marasmiaceae</taxon>
        <taxon>Paramarasmius</taxon>
    </lineage>
</organism>
<gene>
    <name evidence="2" type="ORF">VNI00_017265</name>
</gene>
<proteinExistence type="predicted"/>
<dbReference type="EMBL" id="JAYKXP010000162">
    <property type="protein sequence ID" value="KAK7021821.1"/>
    <property type="molecule type" value="Genomic_DNA"/>
</dbReference>
<evidence type="ECO:0000313" key="2">
    <source>
        <dbReference type="EMBL" id="KAK7021821.1"/>
    </source>
</evidence>
<accession>A0AAW0B8Z3</accession>
<evidence type="ECO:0000256" key="1">
    <source>
        <dbReference type="SAM" id="MobiDB-lite"/>
    </source>
</evidence>
<comment type="caution">
    <text evidence="2">The sequence shown here is derived from an EMBL/GenBank/DDBJ whole genome shotgun (WGS) entry which is preliminary data.</text>
</comment>
<name>A0AAW0B8Z3_9AGAR</name>
<protein>
    <submittedName>
        <fullName evidence="2">Uncharacterized protein</fullName>
    </submittedName>
</protein>
<reference evidence="2 3" key="1">
    <citation type="submission" date="2024-01" db="EMBL/GenBank/DDBJ databases">
        <title>A draft genome for a cacao thread blight-causing isolate of Paramarasmius palmivorus.</title>
        <authorList>
            <person name="Baruah I.K."/>
            <person name="Bukari Y."/>
            <person name="Amoako-Attah I."/>
            <person name="Meinhardt L.W."/>
            <person name="Bailey B.A."/>
            <person name="Cohen S.P."/>
        </authorList>
    </citation>
    <scope>NUCLEOTIDE SEQUENCE [LARGE SCALE GENOMIC DNA]</scope>
    <source>
        <strain evidence="2 3">GH-12</strain>
    </source>
</reference>
<dbReference type="Proteomes" id="UP001383192">
    <property type="component" value="Unassembled WGS sequence"/>
</dbReference>
<evidence type="ECO:0000313" key="3">
    <source>
        <dbReference type="Proteomes" id="UP001383192"/>
    </source>
</evidence>
<sequence>MSKPITAPTLAPTVPSLQTADKPHASSIPKPTQRYYRRAHGKKISPSIVLVADRTKAAVRAQEPTPFNQCWVTVTAGQRIQLAIRREYADIEGLNDRHLTQHELNNSRVSRRRRSSNPGSWEGGERPRGCKSFIENNRAAVHVRVSETIASIVKPQPQT</sequence>
<feature type="region of interest" description="Disordered" evidence="1">
    <location>
        <begin position="1"/>
        <end position="33"/>
    </location>
</feature>
<keyword evidence="3" id="KW-1185">Reference proteome</keyword>